<feature type="region of interest" description="Disordered" evidence="4">
    <location>
        <begin position="1036"/>
        <end position="1098"/>
    </location>
</feature>
<evidence type="ECO:0000256" key="3">
    <source>
        <dbReference type="PROSITE-ProRule" id="PRU00221"/>
    </source>
</evidence>
<dbReference type="GO" id="GO:0035591">
    <property type="term" value="F:signaling adaptor activity"/>
    <property type="evidence" value="ECO:0007669"/>
    <property type="project" value="TreeGrafter"/>
</dbReference>
<feature type="region of interest" description="Disordered" evidence="4">
    <location>
        <begin position="1"/>
        <end position="60"/>
    </location>
</feature>
<dbReference type="PROSITE" id="PS00678">
    <property type="entry name" value="WD_REPEATS_1"/>
    <property type="match status" value="2"/>
</dbReference>
<evidence type="ECO:0000313" key="7">
    <source>
        <dbReference type="Proteomes" id="UP000027265"/>
    </source>
</evidence>
<dbReference type="Pfam" id="PF00400">
    <property type="entry name" value="WD40"/>
    <property type="match status" value="1"/>
</dbReference>
<accession>A0A067PNQ7</accession>
<feature type="repeat" description="WD" evidence="3">
    <location>
        <begin position="249"/>
        <end position="285"/>
    </location>
</feature>
<dbReference type="FunCoup" id="A0A067PNQ7">
    <property type="interactions" value="213"/>
</dbReference>
<dbReference type="PANTHER" id="PTHR46170">
    <property type="entry name" value="GATOR COMPLEX PROTEIN WDR59"/>
    <property type="match status" value="1"/>
</dbReference>
<dbReference type="GO" id="GO:0005774">
    <property type="term" value="C:vacuolar membrane"/>
    <property type="evidence" value="ECO:0007669"/>
    <property type="project" value="TreeGrafter"/>
</dbReference>
<evidence type="ECO:0000256" key="4">
    <source>
        <dbReference type="SAM" id="MobiDB-lite"/>
    </source>
</evidence>
<evidence type="ECO:0000256" key="1">
    <source>
        <dbReference type="ARBA" id="ARBA00022574"/>
    </source>
</evidence>
<protein>
    <recommendedName>
        <fullName evidence="5">WDR59/RTC1-like RING zinc finger domain-containing protein</fullName>
    </recommendedName>
</protein>
<dbReference type="PROSITE" id="PS50082">
    <property type="entry name" value="WD_REPEATS_2"/>
    <property type="match status" value="1"/>
</dbReference>
<feature type="compositionally biased region" description="Basic and acidic residues" evidence="4">
    <location>
        <begin position="1068"/>
        <end position="1082"/>
    </location>
</feature>
<feature type="compositionally biased region" description="Basic and acidic residues" evidence="4">
    <location>
        <begin position="702"/>
        <end position="711"/>
    </location>
</feature>
<dbReference type="HOGENOM" id="CLU_001497_3_0_1"/>
<evidence type="ECO:0000259" key="5">
    <source>
        <dbReference type="Pfam" id="PF17120"/>
    </source>
</evidence>
<keyword evidence="1 3" id="KW-0853">WD repeat</keyword>
<dbReference type="GO" id="GO:0034198">
    <property type="term" value="P:cellular response to amino acid starvation"/>
    <property type="evidence" value="ECO:0007669"/>
    <property type="project" value="TreeGrafter"/>
</dbReference>
<organism evidence="6 7">
    <name type="scientific">Jaapia argillacea MUCL 33604</name>
    <dbReference type="NCBI Taxonomy" id="933084"/>
    <lineage>
        <taxon>Eukaryota</taxon>
        <taxon>Fungi</taxon>
        <taxon>Dikarya</taxon>
        <taxon>Basidiomycota</taxon>
        <taxon>Agaricomycotina</taxon>
        <taxon>Agaricomycetes</taxon>
        <taxon>Agaricomycetidae</taxon>
        <taxon>Jaapiales</taxon>
        <taxon>Jaapiaceae</taxon>
        <taxon>Jaapia</taxon>
    </lineage>
</organism>
<feature type="compositionally biased region" description="Low complexity" evidence="4">
    <location>
        <begin position="536"/>
        <end position="545"/>
    </location>
</feature>
<evidence type="ECO:0000256" key="2">
    <source>
        <dbReference type="ARBA" id="ARBA00022737"/>
    </source>
</evidence>
<dbReference type="GO" id="GO:0035859">
    <property type="term" value="C:Seh1-associated complex"/>
    <property type="evidence" value="ECO:0007669"/>
    <property type="project" value="TreeGrafter"/>
</dbReference>
<dbReference type="EMBL" id="KL197737">
    <property type="protein sequence ID" value="KDQ52927.1"/>
    <property type="molecule type" value="Genomic_DNA"/>
</dbReference>
<dbReference type="InterPro" id="IPR049567">
    <property type="entry name" value="WDR59-like"/>
</dbReference>
<dbReference type="SUPFAM" id="SSF50978">
    <property type="entry name" value="WD40 repeat-like"/>
    <property type="match status" value="1"/>
</dbReference>
<sequence length="1308" mass="144912">MSSNSDSEDVASTVVSRTPFAQRQRPPKTPRLSFDSAFPTDSRIHEPVTSPLDSPDDDTNIRRSLQIDMKDLVGDAVGNMSISPASRDVVLAARKGLFIIDLEAPFEVPRFLPQGGTWDVADVQWNPHPVRSEYIVSTSSEKLLIWNLLLSGKTSIQHVLHSHYRAITDINWHNSEPDIVASTGIDSWVWAWDLRDLRPEKPIFGLCAFNAGGTQVKWSRQDPNILASSHMTEVLIWDRRKGSLPITRVKAHNSKIYGIDWARERPNEIVTCSLDKTIKVWDLENKAFDGNIVEPKMTIHTRYPVWRARDLPFGRGLMSLPQRGETALEMYAHSNTQIPVEVFEGHTDVVKEFVWRRGGESGGEFQLITWSKDRTLRFWPVGPDVMQRVGHVPGSHSRPRVTGYLDNKASYRDPPARTDHLPALSAPVGYRSILAEVRASVPLLHPLFPPDQPTTHDSHITIREPESMMEKHFGSPPSKPIPILAPRAVGETMSRGHLGGRSARVDAFQWIASIKVEKRKGSSSGGRSGADSANVSRLSSRSRPLTRPESRVISDPQQRSGSRGRPEDGEGNRSLQDEITSVLTKLASYKIRLERHDLTKRRMCTLGLHGPWGESSLVFIRVTFTFPRDYPYAIHPNGTPTVDLERNPLISIKNRAFMLRRLRRIRERRPCLEACLRFLLLGKDEHVSDPPAINSGSSSEDESGHNKKQREPIVAIVRNNKNLAEPRTSQGVFGPNGELVCFFQAPPRILRTARDVSASPSVTSRHDDGMPRLFQSPAIVSDAVRRLSLAALDRSNASTPRGPDDTGNILRVMTNLLTAAQQKHVPESFSLLSVRLSTVYLRDTSHAGGPDRTAAERYGFLGESPSKICQKNADLANQMGRYDHERIFKLLETLLHGGRAGIHADSRDSTPSSLSRQFIDKLYVELSSDKDLQMLAMLSSVLLQAFHPLSAHPTPTHPVLLRDSTPANRKSGVDYFSVRRGRKDSRSLVTPISPIWNRPQPSPTISGAVASLSSSNSSRGSWSSLFNTGSVRQFMSGVPESSKENSNGAPEPIATSGFPIPVPGKSHHSSESPRRRGFRRDSSVNPLSPTPKSWTEPHFPPAKVVSSFSSVGHVRRPTFSQVVGPRAAILEKKVLAFDTDTLTTSKSAFLEPSFVEQLVNHVLVYAEMLFAWQLLPKRVELLKSVSVELRAIVPIGTSTQSRQELQLGVHRLCTICSSDLSEDRPNSCSTCGAKSTMPRCSICSLPIKGLSYNCLKCCHVVHATCHKNQKFSVCPSGCGCQCLGFQPHGHDRIGLVTSPVSMKAGPPL</sequence>
<feature type="domain" description="WDR59/RTC1-like RING zinc finger" evidence="5">
    <location>
        <begin position="1239"/>
        <end position="1283"/>
    </location>
</feature>
<feature type="compositionally biased region" description="Low complexity" evidence="4">
    <location>
        <begin position="1006"/>
        <end position="1018"/>
    </location>
</feature>
<keyword evidence="2" id="KW-0677">Repeat</keyword>
<dbReference type="Proteomes" id="UP000027265">
    <property type="component" value="Unassembled WGS sequence"/>
</dbReference>
<dbReference type="OrthoDB" id="311712at2759"/>
<dbReference type="Pfam" id="PF17120">
    <property type="entry name" value="zf-RING_16"/>
    <property type="match status" value="1"/>
</dbReference>
<dbReference type="InterPro" id="IPR019775">
    <property type="entry name" value="WD40_repeat_CS"/>
</dbReference>
<dbReference type="InterPro" id="IPR036322">
    <property type="entry name" value="WD40_repeat_dom_sf"/>
</dbReference>
<proteinExistence type="predicted"/>
<dbReference type="PROSITE" id="PS50294">
    <property type="entry name" value="WD_REPEATS_REGION"/>
    <property type="match status" value="1"/>
</dbReference>
<dbReference type="SMART" id="SM00320">
    <property type="entry name" value="WD40"/>
    <property type="match status" value="5"/>
</dbReference>
<dbReference type="InterPro" id="IPR049566">
    <property type="entry name" value="WDR59_RTC1-like_RING_Znf"/>
</dbReference>
<dbReference type="InterPro" id="IPR001680">
    <property type="entry name" value="WD40_rpt"/>
</dbReference>
<name>A0A067PNQ7_9AGAM</name>
<keyword evidence="7" id="KW-1185">Reference proteome</keyword>
<dbReference type="GO" id="GO:1904263">
    <property type="term" value="P:positive regulation of TORC1 signaling"/>
    <property type="evidence" value="ECO:0007669"/>
    <property type="project" value="TreeGrafter"/>
</dbReference>
<gene>
    <name evidence="6" type="ORF">JAAARDRAFT_61692</name>
</gene>
<feature type="compositionally biased region" description="Polar residues" evidence="4">
    <location>
        <begin position="1083"/>
        <end position="1093"/>
    </location>
</feature>
<reference evidence="7" key="1">
    <citation type="journal article" date="2014" name="Proc. Natl. Acad. Sci. U.S.A.">
        <title>Extensive sampling of basidiomycete genomes demonstrates inadequacy of the white-rot/brown-rot paradigm for wood decay fungi.</title>
        <authorList>
            <person name="Riley R."/>
            <person name="Salamov A.A."/>
            <person name="Brown D.W."/>
            <person name="Nagy L.G."/>
            <person name="Floudas D."/>
            <person name="Held B.W."/>
            <person name="Levasseur A."/>
            <person name="Lombard V."/>
            <person name="Morin E."/>
            <person name="Otillar R."/>
            <person name="Lindquist E.A."/>
            <person name="Sun H."/>
            <person name="LaButti K.M."/>
            <person name="Schmutz J."/>
            <person name="Jabbour D."/>
            <person name="Luo H."/>
            <person name="Baker S.E."/>
            <person name="Pisabarro A.G."/>
            <person name="Walton J.D."/>
            <person name="Blanchette R.A."/>
            <person name="Henrissat B."/>
            <person name="Martin F."/>
            <person name="Cullen D."/>
            <person name="Hibbett D.S."/>
            <person name="Grigoriev I.V."/>
        </authorList>
    </citation>
    <scope>NUCLEOTIDE SEQUENCE [LARGE SCALE GENOMIC DNA]</scope>
    <source>
        <strain evidence="7">MUCL 33604</strain>
    </source>
</reference>
<feature type="region of interest" description="Disordered" evidence="4">
    <location>
        <begin position="991"/>
        <end position="1018"/>
    </location>
</feature>
<feature type="region of interest" description="Disordered" evidence="4">
    <location>
        <begin position="689"/>
        <end position="711"/>
    </location>
</feature>
<dbReference type="InterPro" id="IPR015943">
    <property type="entry name" value="WD40/YVTN_repeat-like_dom_sf"/>
</dbReference>
<dbReference type="InParanoid" id="A0A067PNQ7"/>
<dbReference type="Gene3D" id="2.130.10.10">
    <property type="entry name" value="YVTN repeat-like/Quinoprotein amine dehydrogenase"/>
    <property type="match status" value="1"/>
</dbReference>
<feature type="region of interest" description="Disordered" evidence="4">
    <location>
        <begin position="519"/>
        <end position="575"/>
    </location>
</feature>
<dbReference type="PANTHER" id="PTHR46170:SF1">
    <property type="entry name" value="GATOR COMPLEX PROTEIN WDR59"/>
    <property type="match status" value="1"/>
</dbReference>
<evidence type="ECO:0000313" key="6">
    <source>
        <dbReference type="EMBL" id="KDQ52927.1"/>
    </source>
</evidence>
<dbReference type="STRING" id="933084.A0A067PNQ7"/>